<feature type="compositionally biased region" description="Low complexity" evidence="11">
    <location>
        <begin position="67"/>
        <end position="77"/>
    </location>
</feature>
<dbReference type="InterPro" id="IPR003538">
    <property type="entry name" value="TonB"/>
</dbReference>
<dbReference type="InterPro" id="IPR037682">
    <property type="entry name" value="TonB_C"/>
</dbReference>
<protein>
    <recommendedName>
        <fullName evidence="10">Protein TonB</fullName>
    </recommendedName>
</protein>
<comment type="similarity">
    <text evidence="2 10">Belongs to the TonB family.</text>
</comment>
<evidence type="ECO:0000256" key="3">
    <source>
        <dbReference type="ARBA" id="ARBA00022448"/>
    </source>
</evidence>
<evidence type="ECO:0000256" key="6">
    <source>
        <dbReference type="ARBA" id="ARBA00022692"/>
    </source>
</evidence>
<feature type="region of interest" description="Disordered" evidence="11">
    <location>
        <begin position="67"/>
        <end position="177"/>
    </location>
</feature>
<keyword evidence="6" id="KW-0812">Transmembrane</keyword>
<evidence type="ECO:0000313" key="14">
    <source>
        <dbReference type="Proteomes" id="UP000605848"/>
    </source>
</evidence>
<dbReference type="EMBL" id="JAEQMY010000024">
    <property type="protein sequence ID" value="MBL0405584.1"/>
    <property type="molecule type" value="Genomic_DNA"/>
</dbReference>
<comment type="function">
    <text evidence="10">Interacts with outer membrane receptor proteins that carry out high-affinity binding and energy dependent uptake into the periplasmic space of specific substrates. It could act to transduce energy from the cytoplasmic membrane to specific energy-requiring processes in the outer membrane, resulting in the release into the periplasm of ligands bound by these outer membrane proteins.</text>
</comment>
<evidence type="ECO:0000256" key="5">
    <source>
        <dbReference type="ARBA" id="ARBA00022519"/>
    </source>
</evidence>
<evidence type="ECO:0000256" key="9">
    <source>
        <dbReference type="ARBA" id="ARBA00023136"/>
    </source>
</evidence>
<evidence type="ECO:0000256" key="1">
    <source>
        <dbReference type="ARBA" id="ARBA00004383"/>
    </source>
</evidence>
<dbReference type="InterPro" id="IPR006260">
    <property type="entry name" value="TonB/TolA_C"/>
</dbReference>
<evidence type="ECO:0000256" key="2">
    <source>
        <dbReference type="ARBA" id="ARBA00006555"/>
    </source>
</evidence>
<dbReference type="GO" id="GO:0055085">
    <property type="term" value="P:transmembrane transport"/>
    <property type="evidence" value="ECO:0007669"/>
    <property type="project" value="InterPro"/>
</dbReference>
<name>A0A937CYL2_9HYPH</name>
<dbReference type="InterPro" id="IPR051045">
    <property type="entry name" value="TonB-dependent_transducer"/>
</dbReference>
<gene>
    <name evidence="13" type="ORF">JKG68_16580</name>
</gene>
<sequence>MTVQTIRSPQDPGRLGIAFVTALFLHGAAFAALTLWPPGETVAPPGEQEITIDLAPAMEEIASVAPAEVSAQAAPPVEEVEARQAEEAEAVPAEALPEAPPEPDAVVALPPPETVVAKPPEEKPAPKPARKPPPAKPVERKPEPHRTVAAQQLPPSQARQGQASASRENTGGAAASADPNALNRYVASLASALRNRLRYPDIARSQGVGGIATLRFTMDRSGRILSASVVRSAGHPALDQAALAAARPGSSLPPAPASLPQQQFTFSVPLRFDLR</sequence>
<organism evidence="13 14">
    <name type="scientific">Microvirga aerilata</name>
    <dbReference type="NCBI Taxonomy" id="670292"/>
    <lineage>
        <taxon>Bacteria</taxon>
        <taxon>Pseudomonadati</taxon>
        <taxon>Pseudomonadota</taxon>
        <taxon>Alphaproteobacteria</taxon>
        <taxon>Hyphomicrobiales</taxon>
        <taxon>Methylobacteriaceae</taxon>
        <taxon>Microvirga</taxon>
    </lineage>
</organism>
<feature type="domain" description="TonB C-terminal" evidence="12">
    <location>
        <begin position="184"/>
        <end position="275"/>
    </location>
</feature>
<keyword evidence="3 10" id="KW-0813">Transport</keyword>
<keyword evidence="5 10" id="KW-0997">Cell inner membrane</keyword>
<evidence type="ECO:0000259" key="12">
    <source>
        <dbReference type="PROSITE" id="PS52015"/>
    </source>
</evidence>
<keyword evidence="4 10" id="KW-1003">Cell membrane</keyword>
<dbReference type="PANTHER" id="PTHR33446">
    <property type="entry name" value="PROTEIN TONB-RELATED"/>
    <property type="match status" value="1"/>
</dbReference>
<keyword evidence="10" id="KW-0735">Signal-anchor</keyword>
<dbReference type="Gene3D" id="3.30.1150.10">
    <property type="match status" value="1"/>
</dbReference>
<dbReference type="RefSeq" id="WP_202061630.1">
    <property type="nucleotide sequence ID" value="NZ_JAEQMY010000024.1"/>
</dbReference>
<comment type="subcellular location">
    <subcellularLocation>
        <location evidence="1 10">Cell inner membrane</location>
        <topology evidence="1 10">Single-pass membrane protein</topology>
        <orientation evidence="1 10">Periplasmic side</orientation>
    </subcellularLocation>
</comment>
<keyword evidence="7 10" id="KW-0653">Protein transport</keyword>
<dbReference type="GO" id="GO:0098797">
    <property type="term" value="C:plasma membrane protein complex"/>
    <property type="evidence" value="ECO:0007669"/>
    <property type="project" value="TreeGrafter"/>
</dbReference>
<proteinExistence type="inferred from homology"/>
<dbReference type="GO" id="GO:0015031">
    <property type="term" value="P:protein transport"/>
    <property type="evidence" value="ECO:0007669"/>
    <property type="project" value="UniProtKB-UniRule"/>
</dbReference>
<dbReference type="AlphaFoldDB" id="A0A937CYL2"/>
<keyword evidence="8" id="KW-1133">Transmembrane helix</keyword>
<evidence type="ECO:0000256" key="10">
    <source>
        <dbReference type="RuleBase" id="RU362123"/>
    </source>
</evidence>
<dbReference type="GO" id="GO:0015891">
    <property type="term" value="P:siderophore transport"/>
    <property type="evidence" value="ECO:0007669"/>
    <property type="project" value="InterPro"/>
</dbReference>
<dbReference type="Proteomes" id="UP000605848">
    <property type="component" value="Unassembled WGS sequence"/>
</dbReference>
<evidence type="ECO:0000256" key="7">
    <source>
        <dbReference type="ARBA" id="ARBA00022927"/>
    </source>
</evidence>
<feature type="compositionally biased region" description="Pro residues" evidence="11">
    <location>
        <begin position="98"/>
        <end position="113"/>
    </location>
</feature>
<keyword evidence="9" id="KW-0472">Membrane</keyword>
<keyword evidence="14" id="KW-1185">Reference proteome</keyword>
<comment type="caution">
    <text evidence="13">The sequence shown here is derived from an EMBL/GenBank/DDBJ whole genome shotgun (WGS) entry which is preliminary data.</text>
</comment>
<evidence type="ECO:0000256" key="4">
    <source>
        <dbReference type="ARBA" id="ARBA00022475"/>
    </source>
</evidence>
<evidence type="ECO:0000256" key="8">
    <source>
        <dbReference type="ARBA" id="ARBA00022989"/>
    </source>
</evidence>
<dbReference type="Pfam" id="PF03544">
    <property type="entry name" value="TonB_C"/>
    <property type="match status" value="1"/>
</dbReference>
<evidence type="ECO:0000256" key="11">
    <source>
        <dbReference type="SAM" id="MobiDB-lite"/>
    </source>
</evidence>
<accession>A0A937CYL2</accession>
<feature type="compositionally biased region" description="Basic and acidic residues" evidence="11">
    <location>
        <begin position="137"/>
        <end position="146"/>
    </location>
</feature>
<reference evidence="13" key="1">
    <citation type="submission" date="2021-01" db="EMBL/GenBank/DDBJ databases">
        <title>Microvirga sp.</title>
        <authorList>
            <person name="Kim M.K."/>
        </authorList>
    </citation>
    <scope>NUCLEOTIDE SEQUENCE</scope>
    <source>
        <strain evidence="13">5420S-16</strain>
    </source>
</reference>
<dbReference type="PRINTS" id="PR01374">
    <property type="entry name" value="TONBPROTEIN"/>
</dbReference>
<feature type="compositionally biased region" description="Polar residues" evidence="11">
    <location>
        <begin position="149"/>
        <end position="169"/>
    </location>
</feature>
<dbReference type="PANTHER" id="PTHR33446:SF2">
    <property type="entry name" value="PROTEIN TONB"/>
    <property type="match status" value="1"/>
</dbReference>
<dbReference type="NCBIfam" id="TIGR01352">
    <property type="entry name" value="tonB_Cterm"/>
    <property type="match status" value="1"/>
</dbReference>
<dbReference type="GO" id="GO:0030288">
    <property type="term" value="C:outer membrane-bounded periplasmic space"/>
    <property type="evidence" value="ECO:0007669"/>
    <property type="project" value="InterPro"/>
</dbReference>
<dbReference type="GO" id="GO:0031992">
    <property type="term" value="F:energy transducer activity"/>
    <property type="evidence" value="ECO:0007669"/>
    <property type="project" value="InterPro"/>
</dbReference>
<dbReference type="PROSITE" id="PS52015">
    <property type="entry name" value="TONB_CTD"/>
    <property type="match status" value="1"/>
</dbReference>
<evidence type="ECO:0000313" key="13">
    <source>
        <dbReference type="EMBL" id="MBL0405584.1"/>
    </source>
</evidence>
<dbReference type="SUPFAM" id="SSF74653">
    <property type="entry name" value="TolA/TonB C-terminal domain"/>
    <property type="match status" value="1"/>
</dbReference>